<gene>
    <name evidence="2" type="ORF">FK531_05965</name>
</gene>
<feature type="transmembrane region" description="Helical" evidence="1">
    <location>
        <begin position="42"/>
        <end position="63"/>
    </location>
</feature>
<evidence type="ECO:0000313" key="3">
    <source>
        <dbReference type="Proteomes" id="UP000316256"/>
    </source>
</evidence>
<evidence type="ECO:0000256" key="1">
    <source>
        <dbReference type="SAM" id="Phobius"/>
    </source>
</evidence>
<keyword evidence="1" id="KW-1133">Transmembrane helix</keyword>
<accession>A0A541BPD2</accession>
<keyword evidence="1" id="KW-0472">Membrane</keyword>
<dbReference type="Proteomes" id="UP000316256">
    <property type="component" value="Unassembled WGS sequence"/>
</dbReference>
<evidence type="ECO:0000313" key="2">
    <source>
        <dbReference type="EMBL" id="TQF74186.1"/>
    </source>
</evidence>
<organism evidence="2 3">
    <name type="scientific">Rhodococcus spelaei</name>
    <dbReference type="NCBI Taxonomy" id="2546320"/>
    <lineage>
        <taxon>Bacteria</taxon>
        <taxon>Bacillati</taxon>
        <taxon>Actinomycetota</taxon>
        <taxon>Actinomycetes</taxon>
        <taxon>Mycobacteriales</taxon>
        <taxon>Nocardiaceae</taxon>
        <taxon>Rhodococcus</taxon>
    </lineage>
</organism>
<keyword evidence="1" id="KW-0812">Transmembrane</keyword>
<feature type="transmembrane region" description="Helical" evidence="1">
    <location>
        <begin position="12"/>
        <end position="36"/>
    </location>
</feature>
<proteinExistence type="predicted"/>
<sequence>MASESSPRGAVTLRVALVLFALGIAAIVAIFVVYATGHEPGLGLYLLALACPLGFLLGIVSALQSGRRVRRRDE</sequence>
<comment type="caution">
    <text evidence="2">The sequence shown here is derived from an EMBL/GenBank/DDBJ whole genome shotgun (WGS) entry which is preliminary data.</text>
</comment>
<name>A0A541BPD2_9NOCA</name>
<protein>
    <submittedName>
        <fullName evidence="2">Uncharacterized protein</fullName>
    </submittedName>
</protein>
<dbReference type="RefSeq" id="WP_142096211.1">
    <property type="nucleotide sequence ID" value="NZ_VIGH01000002.1"/>
</dbReference>
<reference evidence="2 3" key="1">
    <citation type="submission" date="2019-06" db="EMBL/GenBank/DDBJ databases">
        <title>Rhodococcus spaelei sp. nov., isolated from a cave.</title>
        <authorList>
            <person name="Lee S.D."/>
        </authorList>
    </citation>
    <scope>NUCLEOTIDE SEQUENCE [LARGE SCALE GENOMIC DNA]</scope>
    <source>
        <strain evidence="2 3">C9-5</strain>
    </source>
</reference>
<dbReference type="AlphaFoldDB" id="A0A541BPD2"/>
<keyword evidence="3" id="KW-1185">Reference proteome</keyword>
<dbReference type="EMBL" id="VIGH01000002">
    <property type="protein sequence ID" value="TQF74186.1"/>
    <property type="molecule type" value="Genomic_DNA"/>
</dbReference>